<evidence type="ECO:0000313" key="3">
    <source>
        <dbReference type="Proteomes" id="UP001254608"/>
    </source>
</evidence>
<keyword evidence="3" id="KW-1185">Reference proteome</keyword>
<sequence length="182" mass="20028">MYSQDAGDMNPTQTPSALGERLRALPEPTPPSAGWAAMQARMDRQTRQRRHRFAAGFAMAASLLVAVALLWLALPPGEIIESPPQSELARLIGESGVLERELAAARPRVVVWDSRREARVEALQRDLTLVDVQLNHVDAGHQPGQAEALWQRRVALMSQLVNLHEAATPHAVPVAYRVARVD</sequence>
<dbReference type="RefSeq" id="WP_311365702.1">
    <property type="nucleotide sequence ID" value="NZ_JAVRIC010000019.1"/>
</dbReference>
<organism evidence="2 3">
    <name type="scientific">Banduia mediterranea</name>
    <dbReference type="NCBI Taxonomy" id="3075609"/>
    <lineage>
        <taxon>Bacteria</taxon>
        <taxon>Pseudomonadati</taxon>
        <taxon>Pseudomonadota</taxon>
        <taxon>Gammaproteobacteria</taxon>
        <taxon>Nevskiales</taxon>
        <taxon>Algiphilaceae</taxon>
        <taxon>Banduia</taxon>
    </lineage>
</organism>
<accession>A0ABU2WK94</accession>
<dbReference type="Proteomes" id="UP001254608">
    <property type="component" value="Unassembled WGS sequence"/>
</dbReference>
<reference evidence="2 3" key="1">
    <citation type="submission" date="2023-09" db="EMBL/GenBank/DDBJ databases">
        <authorList>
            <person name="Rey-Velasco X."/>
        </authorList>
    </citation>
    <scope>NUCLEOTIDE SEQUENCE [LARGE SCALE GENOMIC DNA]</scope>
    <source>
        <strain evidence="2 3">W345</strain>
    </source>
</reference>
<gene>
    <name evidence="2" type="ORF">RM530_13140</name>
</gene>
<keyword evidence="1" id="KW-1133">Transmembrane helix</keyword>
<comment type="caution">
    <text evidence="2">The sequence shown here is derived from an EMBL/GenBank/DDBJ whole genome shotgun (WGS) entry which is preliminary data.</text>
</comment>
<evidence type="ECO:0000256" key="1">
    <source>
        <dbReference type="SAM" id="Phobius"/>
    </source>
</evidence>
<keyword evidence="1" id="KW-0812">Transmembrane</keyword>
<protein>
    <submittedName>
        <fullName evidence="2">Uncharacterized protein</fullName>
    </submittedName>
</protein>
<dbReference type="EMBL" id="JAVRIC010000019">
    <property type="protein sequence ID" value="MDT0498302.1"/>
    <property type="molecule type" value="Genomic_DNA"/>
</dbReference>
<name>A0ABU2WK94_9GAMM</name>
<feature type="transmembrane region" description="Helical" evidence="1">
    <location>
        <begin position="53"/>
        <end position="74"/>
    </location>
</feature>
<keyword evidence="1" id="KW-0472">Membrane</keyword>
<evidence type="ECO:0000313" key="2">
    <source>
        <dbReference type="EMBL" id="MDT0498302.1"/>
    </source>
</evidence>
<proteinExistence type="predicted"/>